<evidence type="ECO:0000313" key="2">
    <source>
        <dbReference type="EMBL" id="GEA43754.1"/>
    </source>
</evidence>
<name>A0ABC9ZNK1_CORST</name>
<accession>A0ABC9ZNK1</accession>
<dbReference type="Proteomes" id="UP000315234">
    <property type="component" value="Unassembled WGS sequence"/>
</dbReference>
<reference evidence="2 3" key="1">
    <citation type="submission" date="2019-06" db="EMBL/GenBank/DDBJ databases">
        <title>Draft genome sequence of Corynebacterium striatum NBRC 15291.</title>
        <authorList>
            <person name="Miura T."/>
            <person name="Furukawa M."/>
            <person name="Shimamura M."/>
            <person name="Ohyama Y."/>
            <person name="Yamazoe A."/>
            <person name="Kawasaki H."/>
        </authorList>
    </citation>
    <scope>NUCLEOTIDE SEQUENCE [LARGE SCALE GENOMIC DNA]</scope>
    <source>
        <strain evidence="2 3">NBRC 15291</strain>
    </source>
</reference>
<dbReference type="AlphaFoldDB" id="A0ABC9ZNK1"/>
<sequence>MERLSPGSGPSKGADTGIPSSEFLSHSDADSGFIGAGVAQDVKKKRLAQTAAVLSTALGVSTG</sequence>
<organism evidence="2 3">
    <name type="scientific">Corynebacterium striatum</name>
    <dbReference type="NCBI Taxonomy" id="43770"/>
    <lineage>
        <taxon>Bacteria</taxon>
        <taxon>Bacillati</taxon>
        <taxon>Actinomycetota</taxon>
        <taxon>Actinomycetes</taxon>
        <taxon>Mycobacteriales</taxon>
        <taxon>Corynebacteriaceae</taxon>
        <taxon>Corynebacterium</taxon>
    </lineage>
</organism>
<protein>
    <submittedName>
        <fullName evidence="2">Uncharacterized protein</fullName>
    </submittedName>
</protein>
<gene>
    <name evidence="2" type="ORF">Cst04h_19240</name>
</gene>
<dbReference type="EMBL" id="BJLD01000002">
    <property type="protein sequence ID" value="GEA43754.1"/>
    <property type="molecule type" value="Genomic_DNA"/>
</dbReference>
<evidence type="ECO:0000313" key="3">
    <source>
        <dbReference type="Proteomes" id="UP000315234"/>
    </source>
</evidence>
<feature type="region of interest" description="Disordered" evidence="1">
    <location>
        <begin position="1"/>
        <end position="24"/>
    </location>
</feature>
<comment type="caution">
    <text evidence="2">The sequence shown here is derived from an EMBL/GenBank/DDBJ whole genome shotgun (WGS) entry which is preliminary data.</text>
</comment>
<proteinExistence type="predicted"/>
<evidence type="ECO:0000256" key="1">
    <source>
        <dbReference type="SAM" id="MobiDB-lite"/>
    </source>
</evidence>